<dbReference type="Proteomes" id="UP000030745">
    <property type="component" value="Unassembled WGS sequence"/>
</dbReference>
<protein>
    <submittedName>
        <fullName evidence="1">Uncharacterized protein</fullName>
    </submittedName>
</protein>
<evidence type="ECO:0000313" key="1">
    <source>
        <dbReference type="EMBL" id="KDO31048.1"/>
    </source>
</evidence>
<keyword evidence="2" id="KW-1185">Reference proteome</keyword>
<reference evidence="1 2" key="1">
    <citation type="journal article" date="2013" name="PLoS Genet.">
        <title>Distinctive expansion of potential virulence genes in the genome of the oomycete fish pathogen Saprolegnia parasitica.</title>
        <authorList>
            <person name="Jiang R.H."/>
            <person name="de Bruijn I."/>
            <person name="Haas B.J."/>
            <person name="Belmonte R."/>
            <person name="Lobach L."/>
            <person name="Christie J."/>
            <person name="van den Ackerveken G."/>
            <person name="Bottin A."/>
            <person name="Bulone V."/>
            <person name="Diaz-Moreno S.M."/>
            <person name="Dumas B."/>
            <person name="Fan L."/>
            <person name="Gaulin E."/>
            <person name="Govers F."/>
            <person name="Grenville-Briggs L.J."/>
            <person name="Horner N.R."/>
            <person name="Levin J.Z."/>
            <person name="Mammella M."/>
            <person name="Meijer H.J."/>
            <person name="Morris P."/>
            <person name="Nusbaum C."/>
            <person name="Oome S."/>
            <person name="Phillips A.J."/>
            <person name="van Rooyen D."/>
            <person name="Rzeszutek E."/>
            <person name="Saraiva M."/>
            <person name="Secombes C.J."/>
            <person name="Seidl M.F."/>
            <person name="Snel B."/>
            <person name="Stassen J.H."/>
            <person name="Sykes S."/>
            <person name="Tripathy S."/>
            <person name="van den Berg H."/>
            <person name="Vega-Arreguin J.C."/>
            <person name="Wawra S."/>
            <person name="Young S.K."/>
            <person name="Zeng Q."/>
            <person name="Dieguez-Uribeondo J."/>
            <person name="Russ C."/>
            <person name="Tyler B.M."/>
            <person name="van West P."/>
        </authorList>
    </citation>
    <scope>NUCLEOTIDE SEQUENCE [LARGE SCALE GENOMIC DNA]</scope>
    <source>
        <strain evidence="1 2">CBS 223.65</strain>
    </source>
</reference>
<evidence type="ECO:0000313" key="2">
    <source>
        <dbReference type="Proteomes" id="UP000030745"/>
    </source>
</evidence>
<dbReference type="RefSeq" id="XP_012198309.1">
    <property type="nucleotide sequence ID" value="XM_012342919.1"/>
</dbReference>
<proteinExistence type="predicted"/>
<dbReference type="OrthoDB" id="27483at2759"/>
<dbReference type="VEuPathDB" id="FungiDB:SPRG_19576"/>
<dbReference type="KEGG" id="spar:SPRG_19576"/>
<gene>
    <name evidence="1" type="ORF">SPRG_19576</name>
</gene>
<dbReference type="GeneID" id="24140908"/>
<accession>A0A067CKI6</accession>
<organism evidence="1 2">
    <name type="scientific">Saprolegnia parasitica (strain CBS 223.65)</name>
    <dbReference type="NCBI Taxonomy" id="695850"/>
    <lineage>
        <taxon>Eukaryota</taxon>
        <taxon>Sar</taxon>
        <taxon>Stramenopiles</taxon>
        <taxon>Oomycota</taxon>
        <taxon>Saprolegniomycetes</taxon>
        <taxon>Saprolegniales</taxon>
        <taxon>Saprolegniaceae</taxon>
        <taxon>Saprolegnia</taxon>
    </lineage>
</organism>
<sequence length="552" mass="60496">MAWFETFGSRWFFDTVERERYVDTSMLCDLLLQQRRLDLIECFLQEHCVYFQDCARDYASFIHSVLTIYGWEPLASTLDVLLTKWPLVGAMRLVASLAGVALDPVCPPLQRPFAKELIKTCFCRLVVVTSTAVGADFALWRNGIAGLQQLVADVLLLQTYLMTLSESAQHGSYLDAYLPAPLVHLVDSFLVPLSFVDAVILKQRSIFDPVAVVGPAVLTLREHVPPATLAPLVAPLLATAQELPNDMTLHGLIAYLCLAPDLGMDLVATMATRYPLLFVPAMRAVAKDHCDALDVMAIGAMVLELSARLFEDEATTSQLVVHYEQSMAWPTTATVVEFCILGLLTDATTFLDAYAPSQLQAFAIAWTDALRGSAQRIDFFTHCVFCLLYTLHDVCARHKDVGVFLASTCRTELGAIATQVAATLPPLPSVAMAIDDGLANDCASCADFATFLQNAAVREYIGKTYATTGTPALCAHVRAIAVPAQCLRMEDRQSFLGSVYIRKEPRGVDVAAWDALAKEHMMLAGLPSRMRYMDEWIAAWTSEEATASGASS</sequence>
<dbReference type="AlphaFoldDB" id="A0A067CKI6"/>
<name>A0A067CKI6_SAPPC</name>
<dbReference type="EMBL" id="KK583199">
    <property type="protein sequence ID" value="KDO31048.1"/>
    <property type="molecule type" value="Genomic_DNA"/>
</dbReference>